<evidence type="ECO:0000256" key="1">
    <source>
        <dbReference type="SAM" id="MobiDB-lite"/>
    </source>
</evidence>
<name>A0A0E0CF37_9ORYZ</name>
<dbReference type="Gramene" id="OMERI02G03390.1">
    <property type="protein sequence ID" value="OMERI02G03390.1"/>
    <property type="gene ID" value="OMERI02G03390"/>
</dbReference>
<dbReference type="AlphaFoldDB" id="A0A0E0CF37"/>
<reference evidence="2" key="2">
    <citation type="submission" date="2018-05" db="EMBL/GenBank/DDBJ databases">
        <title>OmerRS3 (Oryza meridionalis Reference Sequence Version 3).</title>
        <authorList>
            <person name="Zhang J."/>
            <person name="Kudrna D."/>
            <person name="Lee S."/>
            <person name="Talag J."/>
            <person name="Welchert J."/>
            <person name="Wing R.A."/>
        </authorList>
    </citation>
    <scope>NUCLEOTIDE SEQUENCE [LARGE SCALE GENOMIC DNA]</scope>
    <source>
        <strain evidence="2">cv. OR44</strain>
    </source>
</reference>
<evidence type="ECO:0000313" key="3">
    <source>
        <dbReference type="Proteomes" id="UP000008021"/>
    </source>
</evidence>
<dbReference type="PANTHER" id="PTHR36478:SF10">
    <property type="entry name" value="ELYS-LIKE DOMAIN-CONTAINING PROTEIN"/>
    <property type="match status" value="1"/>
</dbReference>
<keyword evidence="3" id="KW-1185">Reference proteome</keyword>
<dbReference type="EnsemblPlants" id="OMERI02G03390.1">
    <property type="protein sequence ID" value="OMERI02G03390.1"/>
    <property type="gene ID" value="OMERI02G03390"/>
</dbReference>
<organism evidence="2">
    <name type="scientific">Oryza meridionalis</name>
    <dbReference type="NCBI Taxonomy" id="40149"/>
    <lineage>
        <taxon>Eukaryota</taxon>
        <taxon>Viridiplantae</taxon>
        <taxon>Streptophyta</taxon>
        <taxon>Embryophyta</taxon>
        <taxon>Tracheophyta</taxon>
        <taxon>Spermatophyta</taxon>
        <taxon>Magnoliopsida</taxon>
        <taxon>Liliopsida</taxon>
        <taxon>Poales</taxon>
        <taxon>Poaceae</taxon>
        <taxon>BOP clade</taxon>
        <taxon>Oryzoideae</taxon>
        <taxon>Oryzeae</taxon>
        <taxon>Oryzinae</taxon>
        <taxon>Oryza</taxon>
    </lineage>
</organism>
<reference evidence="2" key="1">
    <citation type="submission" date="2015-04" db="UniProtKB">
        <authorList>
            <consortium name="EnsemblPlants"/>
        </authorList>
    </citation>
    <scope>IDENTIFICATION</scope>
</reference>
<dbReference type="HOGENOM" id="CLU_919470_0_0_1"/>
<sequence>MASEVEVEEGHGDGLAELVNEMDEFFNIGHLQRLMREGNWDGALSYVDGFIPNSHPDAISIQGGTLFRFLLINRFFAKVVAGADDSETQRIAQNYKLFLGHRHSTISHGALRIRCIMLSVLSDTFRASMDWNEVRSAAAQRIHILVERTPELKRHLLYQNWRLYMPHKVLPIGFSFRQRRHVKKRGRRPSKYDLTRVFQSIREKRLFFPSDSDGPSVDESLTRGRHFELYLESFQRRLKRSSDQSGKEAKLIADAPGAPVSSTVCGILTEPFKNFSISSVANADHTGNSGTIVSQTVPCIFTSHAINRGISSTTNGGTNKHQMEESTSVEKGPGSNMRGKTEACNEANQMNGIFLGAAVDLKLNDQLMELPA</sequence>
<evidence type="ECO:0000313" key="2">
    <source>
        <dbReference type="EnsemblPlants" id="OMERI02G03390.1"/>
    </source>
</evidence>
<accession>A0A0E0CF37</accession>
<protein>
    <submittedName>
        <fullName evidence="2">Uncharacterized protein</fullName>
    </submittedName>
</protein>
<feature type="region of interest" description="Disordered" evidence="1">
    <location>
        <begin position="311"/>
        <end position="341"/>
    </location>
</feature>
<feature type="compositionally biased region" description="Polar residues" evidence="1">
    <location>
        <begin position="311"/>
        <end position="320"/>
    </location>
</feature>
<dbReference type="PANTHER" id="PTHR36478">
    <property type="entry name" value="OS04G0614237 PROTEIN-RELATED"/>
    <property type="match status" value="1"/>
</dbReference>
<proteinExistence type="predicted"/>
<dbReference type="Proteomes" id="UP000008021">
    <property type="component" value="Chromosome 2"/>
</dbReference>